<evidence type="ECO:0000256" key="3">
    <source>
        <dbReference type="ARBA" id="ARBA00022989"/>
    </source>
</evidence>
<protein>
    <recommendedName>
        <fullName evidence="7">Major facilitator superfamily (MFS) profile domain-containing protein</fullName>
    </recommendedName>
</protein>
<feature type="transmembrane region" description="Helical" evidence="6">
    <location>
        <begin position="153"/>
        <end position="177"/>
    </location>
</feature>
<accession>A0A4U0X0I0</accession>
<evidence type="ECO:0000256" key="1">
    <source>
        <dbReference type="ARBA" id="ARBA00004141"/>
    </source>
</evidence>
<feature type="transmembrane region" description="Helical" evidence="6">
    <location>
        <begin position="256"/>
        <end position="276"/>
    </location>
</feature>
<dbReference type="EMBL" id="NAJQ01000493">
    <property type="protein sequence ID" value="TKA68646.1"/>
    <property type="molecule type" value="Genomic_DNA"/>
</dbReference>
<comment type="subcellular location">
    <subcellularLocation>
        <location evidence="1">Membrane</location>
        <topology evidence="1">Multi-pass membrane protein</topology>
    </subcellularLocation>
</comment>
<dbReference type="PANTHER" id="PTHR23501">
    <property type="entry name" value="MAJOR FACILITATOR SUPERFAMILY"/>
    <property type="match status" value="1"/>
</dbReference>
<name>A0A4U0X0I0_9PEZI</name>
<feature type="transmembrane region" description="Helical" evidence="6">
    <location>
        <begin position="391"/>
        <end position="409"/>
    </location>
</feature>
<feature type="transmembrane region" description="Helical" evidence="6">
    <location>
        <begin position="218"/>
        <end position="235"/>
    </location>
</feature>
<feature type="transmembrane region" description="Helical" evidence="6">
    <location>
        <begin position="361"/>
        <end position="384"/>
    </location>
</feature>
<dbReference type="OrthoDB" id="10021397at2759"/>
<dbReference type="Proteomes" id="UP000309340">
    <property type="component" value="Unassembled WGS sequence"/>
</dbReference>
<feature type="compositionally biased region" description="Polar residues" evidence="5">
    <location>
        <begin position="566"/>
        <end position="577"/>
    </location>
</feature>
<keyword evidence="4 6" id="KW-0472">Membrane</keyword>
<feature type="region of interest" description="Disordered" evidence="5">
    <location>
        <begin position="561"/>
        <end position="588"/>
    </location>
</feature>
<dbReference type="InterPro" id="IPR020846">
    <property type="entry name" value="MFS_dom"/>
</dbReference>
<dbReference type="Pfam" id="PF07690">
    <property type="entry name" value="MFS_1"/>
    <property type="match status" value="1"/>
</dbReference>
<evidence type="ECO:0000313" key="9">
    <source>
        <dbReference type="Proteomes" id="UP000309340"/>
    </source>
</evidence>
<gene>
    <name evidence="8" type="ORF">B0A55_11824</name>
</gene>
<evidence type="ECO:0000256" key="2">
    <source>
        <dbReference type="ARBA" id="ARBA00022692"/>
    </source>
</evidence>
<evidence type="ECO:0000256" key="5">
    <source>
        <dbReference type="SAM" id="MobiDB-lite"/>
    </source>
</evidence>
<comment type="caution">
    <text evidence="8">The sequence shown here is derived from an EMBL/GenBank/DDBJ whole genome shotgun (WGS) entry which is preliminary data.</text>
</comment>
<evidence type="ECO:0000256" key="6">
    <source>
        <dbReference type="SAM" id="Phobius"/>
    </source>
</evidence>
<dbReference type="GO" id="GO:0022857">
    <property type="term" value="F:transmembrane transporter activity"/>
    <property type="evidence" value="ECO:0007669"/>
    <property type="project" value="InterPro"/>
</dbReference>
<feature type="transmembrane region" description="Helical" evidence="6">
    <location>
        <begin position="288"/>
        <end position="307"/>
    </location>
</feature>
<dbReference type="InterPro" id="IPR011701">
    <property type="entry name" value="MFS"/>
</dbReference>
<dbReference type="PANTHER" id="PTHR23501:SF155">
    <property type="entry name" value="EFFLUX PUMP AFOB"/>
    <property type="match status" value="1"/>
</dbReference>
<keyword evidence="3 6" id="KW-1133">Transmembrane helix</keyword>
<keyword evidence="2 6" id="KW-0812">Transmembrane</keyword>
<feature type="transmembrane region" description="Helical" evidence="6">
    <location>
        <begin position="127"/>
        <end position="147"/>
    </location>
</feature>
<feature type="transmembrane region" description="Helical" evidence="6">
    <location>
        <begin position="533"/>
        <end position="552"/>
    </location>
</feature>
<reference evidence="8 9" key="1">
    <citation type="submission" date="2017-03" db="EMBL/GenBank/DDBJ databases">
        <title>Genomes of endolithic fungi from Antarctica.</title>
        <authorList>
            <person name="Coleine C."/>
            <person name="Masonjones S."/>
            <person name="Stajich J.E."/>
        </authorList>
    </citation>
    <scope>NUCLEOTIDE SEQUENCE [LARGE SCALE GENOMIC DNA]</scope>
    <source>
        <strain evidence="8 9">CCFEE 5184</strain>
    </source>
</reference>
<evidence type="ECO:0000256" key="4">
    <source>
        <dbReference type="ARBA" id="ARBA00023136"/>
    </source>
</evidence>
<feature type="transmembrane region" description="Helical" evidence="6">
    <location>
        <begin position="60"/>
        <end position="82"/>
    </location>
</feature>
<organism evidence="8 9">
    <name type="scientific">Friedmanniomyces simplex</name>
    <dbReference type="NCBI Taxonomy" id="329884"/>
    <lineage>
        <taxon>Eukaryota</taxon>
        <taxon>Fungi</taxon>
        <taxon>Dikarya</taxon>
        <taxon>Ascomycota</taxon>
        <taxon>Pezizomycotina</taxon>
        <taxon>Dothideomycetes</taxon>
        <taxon>Dothideomycetidae</taxon>
        <taxon>Mycosphaerellales</taxon>
        <taxon>Teratosphaeriaceae</taxon>
        <taxon>Friedmanniomyces</taxon>
    </lineage>
</organism>
<feature type="transmembrane region" description="Helical" evidence="6">
    <location>
        <begin position="189"/>
        <end position="212"/>
    </location>
</feature>
<proteinExistence type="predicted"/>
<feature type="compositionally biased region" description="Polar residues" evidence="5">
    <location>
        <begin position="16"/>
        <end position="43"/>
    </location>
</feature>
<feature type="transmembrane region" description="Helical" evidence="6">
    <location>
        <begin position="421"/>
        <end position="443"/>
    </location>
</feature>
<dbReference type="Gene3D" id="1.20.1720.10">
    <property type="entry name" value="Multidrug resistance protein D"/>
    <property type="match status" value="1"/>
</dbReference>
<feature type="region of interest" description="Disordered" evidence="5">
    <location>
        <begin position="1"/>
        <end position="49"/>
    </location>
</feature>
<dbReference type="SUPFAM" id="SSF103473">
    <property type="entry name" value="MFS general substrate transporter"/>
    <property type="match status" value="2"/>
</dbReference>
<dbReference type="GO" id="GO:0005886">
    <property type="term" value="C:plasma membrane"/>
    <property type="evidence" value="ECO:0007669"/>
    <property type="project" value="TreeGrafter"/>
</dbReference>
<feature type="transmembrane region" description="Helical" evidence="6">
    <location>
        <begin position="335"/>
        <end position="355"/>
    </location>
</feature>
<feature type="transmembrane region" description="Helical" evidence="6">
    <location>
        <begin position="455"/>
        <end position="478"/>
    </location>
</feature>
<dbReference type="Gene3D" id="1.20.1250.20">
    <property type="entry name" value="MFS general substrate transporter like domains"/>
    <property type="match status" value="1"/>
</dbReference>
<feature type="domain" description="Major facilitator superfamily (MFS) profile" evidence="7">
    <location>
        <begin position="63"/>
        <end position="559"/>
    </location>
</feature>
<evidence type="ECO:0000259" key="7">
    <source>
        <dbReference type="PROSITE" id="PS50850"/>
    </source>
</evidence>
<sequence length="588" mass="62465">MEPDRAAIPIEAVVDSPTSDSSHTLPGQVNESVVKNENASGQDPANDGEHRYDYPTGLKLASILAGATMVYYLLFLDLAIISTATPAITTEFDALIDIGWYAGAYQLASAALQPLSGKIYTYFSLKWTFLAFFFVFELGSAICGAAQSSAMFIIGRAIAGLGSSGLFTGCLTTIANCVPRERRPLFQGINIGIGQLGLACGPVVGGAFTTGVSWRWCFYINLPIGAVVALCLVFNKVPEASVKPPWRHVLGTAVKSLDLVGFALVSPAAIMLLLALEYGGNQYAWDSSVVIGLLCGAAAVFALFLFWEHREGDGAMIPFAFLRSPVVRSASLTQFFALGGILIGDFYLAIFFQVVHNDSPLMSGVHLLPVTLGLVIFTLVTGGLIQATGYYLPWILAGSAIATVSYGLMSTLSPTTTFGQWFGYLCLYGIGSGVGNSGAYIAIQSLVPLKQIPTAIAIIIFAQNVGAAVWVVVANAIFNNSLRKELSQRAALIGPSPEVIIEAGARNIRAAGLTPSQLAAVLVAYGKAIDRTMYLGIAVFGSVMLVAWEMGFENLKEVEQQKELKNNSTSEEGTDASSDVKPVEQVRT</sequence>
<evidence type="ECO:0000313" key="8">
    <source>
        <dbReference type="EMBL" id="TKA68646.1"/>
    </source>
</evidence>
<dbReference type="InterPro" id="IPR036259">
    <property type="entry name" value="MFS_trans_sf"/>
</dbReference>
<keyword evidence="9" id="KW-1185">Reference proteome</keyword>
<dbReference type="CDD" id="cd17502">
    <property type="entry name" value="MFS_Azr1_MDR_like"/>
    <property type="match status" value="1"/>
</dbReference>
<dbReference type="AlphaFoldDB" id="A0A4U0X0I0"/>
<dbReference type="PROSITE" id="PS50850">
    <property type="entry name" value="MFS"/>
    <property type="match status" value="1"/>
</dbReference>